<dbReference type="GO" id="GO:0051537">
    <property type="term" value="F:2 iron, 2 sulfur cluster binding"/>
    <property type="evidence" value="ECO:0007669"/>
    <property type="project" value="UniProtKB-KW"/>
</dbReference>
<protein>
    <recommendedName>
        <fullName evidence="10">Rieske-type oxygenase</fullName>
    </recommendedName>
</protein>
<dbReference type="Pfam" id="PF19298">
    <property type="entry name" value="KshA_C"/>
    <property type="match status" value="1"/>
</dbReference>
<dbReference type="PANTHER" id="PTHR21266:SF60">
    <property type="entry name" value="3-KETOSTEROID-9-ALPHA-MONOOXYGENASE, OXYGENASE COMPONENT"/>
    <property type="match status" value="1"/>
</dbReference>
<dbReference type="GO" id="GO:0046872">
    <property type="term" value="F:metal ion binding"/>
    <property type="evidence" value="ECO:0007669"/>
    <property type="project" value="UniProtKB-KW"/>
</dbReference>
<dbReference type="Gene3D" id="3.90.380.10">
    <property type="entry name" value="Naphthalene 1,2-dioxygenase Alpha Subunit, Chain A, domain 1"/>
    <property type="match status" value="1"/>
</dbReference>
<evidence type="ECO:0000256" key="6">
    <source>
        <dbReference type="ARBA" id="ARBA00023004"/>
    </source>
</evidence>
<evidence type="ECO:0000256" key="1">
    <source>
        <dbReference type="ARBA" id="ARBA00001962"/>
    </source>
</evidence>
<dbReference type="Gene3D" id="2.102.10.10">
    <property type="entry name" value="Rieske [2Fe-2S] iron-sulphur domain"/>
    <property type="match status" value="1"/>
</dbReference>
<dbReference type="Pfam" id="PF00355">
    <property type="entry name" value="Rieske"/>
    <property type="match status" value="1"/>
</dbReference>
<dbReference type="SUPFAM" id="SSF55961">
    <property type="entry name" value="Bet v1-like"/>
    <property type="match status" value="1"/>
</dbReference>
<evidence type="ECO:0000256" key="9">
    <source>
        <dbReference type="ARBA" id="ARBA00023221"/>
    </source>
</evidence>
<comment type="subunit">
    <text evidence="11">Homotrimer. The two-component system 3-ketosteroid-9-alpha-monooxygenase is composed of an oxygenase component KshA and a reductase component KshB.</text>
</comment>
<dbReference type="GO" id="GO:0008203">
    <property type="term" value="P:cholesterol metabolic process"/>
    <property type="evidence" value="ECO:0007669"/>
    <property type="project" value="InterPro"/>
</dbReference>
<dbReference type="GO" id="GO:0016705">
    <property type="term" value="F:oxidoreductase activity, acting on paired donors, with incorporation or reduction of molecular oxygen"/>
    <property type="evidence" value="ECO:0007669"/>
    <property type="project" value="UniProtKB-ARBA"/>
</dbReference>
<proteinExistence type="predicted"/>
<keyword evidence="9" id="KW-0753">Steroid metabolism</keyword>
<dbReference type="AlphaFoldDB" id="A0A076EZQ5"/>
<accession>A0A076EZQ5</accession>
<dbReference type="GO" id="GO:0004497">
    <property type="term" value="F:monooxygenase activity"/>
    <property type="evidence" value="ECO:0007669"/>
    <property type="project" value="UniProtKB-ARBA"/>
</dbReference>
<dbReference type="GO" id="GO:0016042">
    <property type="term" value="P:lipid catabolic process"/>
    <property type="evidence" value="ECO:0007669"/>
    <property type="project" value="UniProtKB-KW"/>
</dbReference>
<evidence type="ECO:0000256" key="4">
    <source>
        <dbReference type="ARBA" id="ARBA00022963"/>
    </source>
</evidence>
<evidence type="ECO:0000256" key="10">
    <source>
        <dbReference type="ARBA" id="ARBA00030944"/>
    </source>
</evidence>
<keyword evidence="3" id="KW-0479">Metal-binding</keyword>
<dbReference type="InterPro" id="IPR050584">
    <property type="entry name" value="Cholesterol_7-desaturase"/>
</dbReference>
<evidence type="ECO:0000256" key="11">
    <source>
        <dbReference type="ARBA" id="ARBA00046982"/>
    </source>
</evidence>
<evidence type="ECO:0000313" key="14">
    <source>
        <dbReference type="Proteomes" id="UP000028488"/>
    </source>
</evidence>
<feature type="domain" description="Rieske" evidence="12">
    <location>
        <begin position="7"/>
        <end position="110"/>
    </location>
</feature>
<dbReference type="EMBL" id="CP008949">
    <property type="protein sequence ID" value="AII10908.1"/>
    <property type="molecule type" value="Genomic_DNA"/>
</dbReference>
<keyword evidence="7" id="KW-0411">Iron-sulfur</keyword>
<comment type="cofactor">
    <cofactor evidence="1">
        <name>Fe cation</name>
        <dbReference type="ChEBI" id="CHEBI:24875"/>
    </cofactor>
</comment>
<evidence type="ECO:0000256" key="8">
    <source>
        <dbReference type="ARBA" id="ARBA00023098"/>
    </source>
</evidence>
<reference evidence="13 14" key="1">
    <citation type="submission" date="2014-07" db="EMBL/GenBank/DDBJ databases">
        <title>Genome Sequence of Rhodococcus opacus Strain R7, a Biodegrader of Mono- and Polycyclic Aromatic Hydrocarbons.</title>
        <authorList>
            <person name="Di Gennaro P."/>
            <person name="Zampolli J."/>
            <person name="Presti I."/>
            <person name="Cappelletti M."/>
            <person name="D'Ursi P."/>
            <person name="Orro A."/>
            <person name="Mezzelani A."/>
            <person name="Milanesi L."/>
        </authorList>
    </citation>
    <scope>NUCLEOTIDE SEQUENCE [LARGE SCALE GENOMIC DNA]</scope>
    <source>
        <strain evidence="13 14">R7</strain>
        <plasmid evidence="13">pPDG2</plasmid>
    </source>
</reference>
<dbReference type="SUPFAM" id="SSF50022">
    <property type="entry name" value="ISP domain"/>
    <property type="match status" value="1"/>
</dbReference>
<evidence type="ECO:0000256" key="3">
    <source>
        <dbReference type="ARBA" id="ARBA00022723"/>
    </source>
</evidence>
<gene>
    <name evidence="13" type="ORF">EP51_42990</name>
</gene>
<dbReference type="InterPro" id="IPR036922">
    <property type="entry name" value="Rieske_2Fe-2S_sf"/>
</dbReference>
<dbReference type="PROSITE" id="PS51296">
    <property type="entry name" value="RIESKE"/>
    <property type="match status" value="1"/>
</dbReference>
<evidence type="ECO:0000313" key="13">
    <source>
        <dbReference type="EMBL" id="AII10908.1"/>
    </source>
</evidence>
<keyword evidence="4" id="KW-0442">Lipid degradation</keyword>
<organism evidence="13 14">
    <name type="scientific">Rhodococcus opacus</name>
    <name type="common">Nocardia opaca</name>
    <dbReference type="NCBI Taxonomy" id="37919"/>
    <lineage>
        <taxon>Bacteria</taxon>
        <taxon>Bacillati</taxon>
        <taxon>Actinomycetota</taxon>
        <taxon>Actinomycetes</taxon>
        <taxon>Mycobacteriales</taxon>
        <taxon>Nocardiaceae</taxon>
        <taxon>Rhodococcus</taxon>
    </lineage>
</organism>
<name>A0A076EZQ5_RHOOP</name>
<geneLocation type="plasmid" evidence="13 14">
    <name>pPDG2</name>
</geneLocation>
<evidence type="ECO:0000256" key="7">
    <source>
        <dbReference type="ARBA" id="ARBA00023014"/>
    </source>
</evidence>
<dbReference type="Proteomes" id="UP000028488">
    <property type="component" value="Plasmid pPDG2"/>
</dbReference>
<evidence type="ECO:0000256" key="5">
    <source>
        <dbReference type="ARBA" id="ARBA00023002"/>
    </source>
</evidence>
<dbReference type="GO" id="GO:0005737">
    <property type="term" value="C:cytoplasm"/>
    <property type="evidence" value="ECO:0007669"/>
    <property type="project" value="TreeGrafter"/>
</dbReference>
<sequence length="330" mass="37592">MAKPTGWFQIGWSHEYEIGTVKPIKYFGRDLVAYRTEDDVLRVVDAHCPHFGAHLGFGGKVEDNCIRCPFHGWKWGPDGHNDEIPYSTKKNTTKQLVGHSVEERNGIAYMWHSPIGEDPVGEPPFIPELTDDESHHSPYPEACKLWDNSLLFPQFILENNVDYAHVKYLHEWDTIPVAEPIEVTDDSFRTVFSGELETKQGRTSMRLVTVAHGVGILVSRMYGIRGAVSVIGTTPIDDLRSDVRVTVAVERFDKDGDTVPPVVHGIRKAQLITTFEQDFPVWANMKYNVTPPFPREEAHDFIKMRKWAKRFYPQLTSTVESTGELRTANR</sequence>
<keyword evidence="2" id="KW-0001">2Fe-2S</keyword>
<evidence type="ECO:0000256" key="2">
    <source>
        <dbReference type="ARBA" id="ARBA00022714"/>
    </source>
</evidence>
<keyword evidence="5" id="KW-0560">Oxidoreductase</keyword>
<dbReference type="InterPro" id="IPR017941">
    <property type="entry name" value="Rieske_2Fe-2S"/>
</dbReference>
<evidence type="ECO:0000259" key="12">
    <source>
        <dbReference type="PROSITE" id="PS51296"/>
    </source>
</evidence>
<keyword evidence="8" id="KW-0443">Lipid metabolism</keyword>
<dbReference type="InterPro" id="IPR045605">
    <property type="entry name" value="KshA-like_C"/>
</dbReference>
<keyword evidence="6" id="KW-0408">Iron</keyword>
<dbReference type="PANTHER" id="PTHR21266">
    <property type="entry name" value="IRON-SULFUR DOMAIN CONTAINING PROTEIN"/>
    <property type="match status" value="1"/>
</dbReference>
<dbReference type="RefSeq" id="WP_158461416.1">
    <property type="nucleotide sequence ID" value="NZ_CP008949.1"/>
</dbReference>
<keyword evidence="13" id="KW-0614">Plasmid</keyword>